<dbReference type="PANTHER" id="PTHR24094">
    <property type="entry name" value="SECRETED PROTEIN"/>
    <property type="match status" value="1"/>
</dbReference>
<feature type="compositionally biased region" description="Pro residues" evidence="1">
    <location>
        <begin position="324"/>
        <end position="336"/>
    </location>
</feature>
<feature type="domain" description="Excalibur calcium-binding" evidence="3">
    <location>
        <begin position="362"/>
        <end position="398"/>
    </location>
</feature>
<evidence type="ECO:0000256" key="2">
    <source>
        <dbReference type="SAM" id="Phobius"/>
    </source>
</evidence>
<dbReference type="Pfam" id="PF07510">
    <property type="entry name" value="GmrSD_C"/>
    <property type="match status" value="1"/>
</dbReference>
<accession>A0A541BNH1</accession>
<reference evidence="4 5" key="1">
    <citation type="submission" date="2019-06" db="EMBL/GenBank/DDBJ databases">
        <title>Rhodococcus spaelei sp. nov., isolated from a cave.</title>
        <authorList>
            <person name="Lee S.D."/>
        </authorList>
    </citation>
    <scope>NUCLEOTIDE SEQUENCE [LARGE SCALE GENOMIC DNA]</scope>
    <source>
        <strain evidence="4 5">C9-5</strain>
    </source>
</reference>
<feature type="region of interest" description="Disordered" evidence="1">
    <location>
        <begin position="379"/>
        <end position="398"/>
    </location>
</feature>
<proteinExistence type="predicted"/>
<evidence type="ECO:0000313" key="4">
    <source>
        <dbReference type="EMBL" id="TQF73877.1"/>
    </source>
</evidence>
<sequence>MTIAPRPARITALVKDPPVFSSPTAPDSGARPLRRDTAWIVGAAGLLAVVGIAGCGGPATSTQPTTTEAVATSALSTTSSRTPSTTTTTPTGAAVPEPAAAVALSVNGTGAANTALAQLDTLPVKGRAPKTGYDRALFGQAWSDDVTVAGGHNGCDTRNDILRRDLADVTLKPGSNGCTVLTGTLADSYTGTTVAFTRGSGTSRAVEIDHVVALSDSWQKGSQQLDEQTRRNFANDPRNLQAVDGPTNQRKGDGDAATWLPPNKEYRCTYVSRQIEVKAAYNLWVTAAERDAMARVLGDCGAAPARVVPAADPTEHRQAVTTVPPAPAPRSAPAPAAAPVPFVAPPAPAPAAALPAPSATVSYASCSAVRAAGAAPIYAGQPGYSRKLDRDGDGVACE</sequence>
<keyword evidence="5" id="KW-1185">Reference proteome</keyword>
<dbReference type="PANTHER" id="PTHR24094:SF15">
    <property type="entry name" value="AMP-DEPENDENT SYNTHETASE_LIGASE DOMAIN-CONTAINING PROTEIN-RELATED"/>
    <property type="match status" value="1"/>
</dbReference>
<feature type="compositionally biased region" description="Basic and acidic residues" evidence="1">
    <location>
        <begin position="386"/>
        <end position="398"/>
    </location>
</feature>
<evidence type="ECO:0000259" key="3">
    <source>
        <dbReference type="SMART" id="SM00894"/>
    </source>
</evidence>
<evidence type="ECO:0000256" key="1">
    <source>
        <dbReference type="SAM" id="MobiDB-lite"/>
    </source>
</evidence>
<evidence type="ECO:0000313" key="5">
    <source>
        <dbReference type="Proteomes" id="UP000316256"/>
    </source>
</evidence>
<feature type="compositionally biased region" description="Low complexity" evidence="1">
    <location>
        <begin position="65"/>
        <end position="95"/>
    </location>
</feature>
<feature type="region of interest" description="Disordered" evidence="1">
    <location>
        <begin position="59"/>
        <end position="95"/>
    </location>
</feature>
<gene>
    <name evidence="4" type="ORF">FK531_04150</name>
</gene>
<dbReference type="InterPro" id="IPR008613">
    <property type="entry name" value="Excalibur_Ca-bd_domain"/>
</dbReference>
<dbReference type="SMART" id="SM00894">
    <property type="entry name" value="Excalibur"/>
    <property type="match status" value="1"/>
</dbReference>
<keyword evidence="2" id="KW-0472">Membrane</keyword>
<protein>
    <submittedName>
        <fullName evidence="4">DUF1524 domain-containing protein</fullName>
    </submittedName>
</protein>
<organism evidence="4 5">
    <name type="scientific">Rhodococcus spelaei</name>
    <dbReference type="NCBI Taxonomy" id="2546320"/>
    <lineage>
        <taxon>Bacteria</taxon>
        <taxon>Bacillati</taxon>
        <taxon>Actinomycetota</taxon>
        <taxon>Actinomycetes</taxon>
        <taxon>Mycobacteriales</taxon>
        <taxon>Nocardiaceae</taxon>
        <taxon>Rhodococcus</taxon>
    </lineage>
</organism>
<dbReference type="AlphaFoldDB" id="A0A541BNH1"/>
<feature type="region of interest" description="Disordered" evidence="1">
    <location>
        <begin position="312"/>
        <end position="336"/>
    </location>
</feature>
<dbReference type="EMBL" id="VIGH01000002">
    <property type="protein sequence ID" value="TQF73877.1"/>
    <property type="molecule type" value="Genomic_DNA"/>
</dbReference>
<dbReference type="InterPro" id="IPR011089">
    <property type="entry name" value="GmrSD_C"/>
</dbReference>
<feature type="transmembrane region" description="Helical" evidence="2">
    <location>
        <begin position="38"/>
        <end position="59"/>
    </location>
</feature>
<comment type="caution">
    <text evidence="4">The sequence shown here is derived from an EMBL/GenBank/DDBJ whole genome shotgun (WGS) entry which is preliminary data.</text>
</comment>
<keyword evidence="2" id="KW-1133">Transmembrane helix</keyword>
<name>A0A541BNH1_9NOCA</name>
<dbReference type="Proteomes" id="UP000316256">
    <property type="component" value="Unassembled WGS sequence"/>
</dbReference>
<keyword evidence="2" id="KW-0812">Transmembrane</keyword>
<dbReference type="OrthoDB" id="5196645at2"/>
<dbReference type="Pfam" id="PF05901">
    <property type="entry name" value="Excalibur"/>
    <property type="match status" value="1"/>
</dbReference>